<gene>
    <name evidence="6" type="ORF">UFOPK3957_00118</name>
    <name evidence="7" type="ORF">UFOPK4061_00119</name>
</gene>
<dbReference type="EMBL" id="CAFBOM010000010">
    <property type="protein sequence ID" value="CAB4974285.1"/>
    <property type="molecule type" value="Genomic_DNA"/>
</dbReference>
<keyword evidence="2" id="KW-0238">DNA-binding</keyword>
<protein>
    <submittedName>
        <fullName evidence="7">Unannotated protein</fullName>
    </submittedName>
</protein>
<dbReference type="EMBL" id="CAFBPD010000012">
    <property type="protein sequence ID" value="CAB4997865.1"/>
    <property type="molecule type" value="Genomic_DNA"/>
</dbReference>
<feature type="region of interest" description="Disordered" evidence="4">
    <location>
        <begin position="231"/>
        <end position="252"/>
    </location>
</feature>
<organism evidence="7">
    <name type="scientific">freshwater metagenome</name>
    <dbReference type="NCBI Taxonomy" id="449393"/>
    <lineage>
        <taxon>unclassified sequences</taxon>
        <taxon>metagenomes</taxon>
        <taxon>ecological metagenomes</taxon>
    </lineage>
</organism>
<dbReference type="GO" id="GO:0003700">
    <property type="term" value="F:DNA-binding transcription factor activity"/>
    <property type="evidence" value="ECO:0007669"/>
    <property type="project" value="InterPro"/>
</dbReference>
<evidence type="ECO:0000256" key="4">
    <source>
        <dbReference type="SAM" id="MobiDB-lite"/>
    </source>
</evidence>
<dbReference type="Gene3D" id="1.20.120.530">
    <property type="entry name" value="GntR ligand-binding domain-like"/>
    <property type="match status" value="1"/>
</dbReference>
<dbReference type="InterPro" id="IPR011711">
    <property type="entry name" value="GntR_C"/>
</dbReference>
<dbReference type="PANTHER" id="PTHR43537:SF44">
    <property type="entry name" value="GNTR FAMILY REGULATORY PROTEIN"/>
    <property type="match status" value="1"/>
</dbReference>
<dbReference type="AlphaFoldDB" id="A0A6J7P070"/>
<dbReference type="Gene3D" id="1.10.10.10">
    <property type="entry name" value="Winged helix-like DNA-binding domain superfamily/Winged helix DNA-binding domain"/>
    <property type="match status" value="1"/>
</dbReference>
<dbReference type="Pfam" id="PF07729">
    <property type="entry name" value="FCD"/>
    <property type="match status" value="1"/>
</dbReference>
<evidence type="ECO:0000313" key="6">
    <source>
        <dbReference type="EMBL" id="CAB4974285.1"/>
    </source>
</evidence>
<dbReference type="SMART" id="SM00895">
    <property type="entry name" value="FCD"/>
    <property type="match status" value="1"/>
</dbReference>
<dbReference type="CDD" id="cd07377">
    <property type="entry name" value="WHTH_GntR"/>
    <property type="match status" value="1"/>
</dbReference>
<evidence type="ECO:0000256" key="1">
    <source>
        <dbReference type="ARBA" id="ARBA00023015"/>
    </source>
</evidence>
<dbReference type="InterPro" id="IPR008920">
    <property type="entry name" value="TF_FadR/GntR_C"/>
</dbReference>
<dbReference type="SUPFAM" id="SSF46785">
    <property type="entry name" value="Winged helix' DNA-binding domain"/>
    <property type="match status" value="1"/>
</dbReference>
<reference evidence="7" key="1">
    <citation type="submission" date="2020-05" db="EMBL/GenBank/DDBJ databases">
        <authorList>
            <person name="Chiriac C."/>
            <person name="Salcher M."/>
            <person name="Ghai R."/>
            <person name="Kavagutti S V."/>
        </authorList>
    </citation>
    <scope>NUCLEOTIDE SEQUENCE</scope>
</reference>
<accession>A0A6J7P070</accession>
<dbReference type="PANTHER" id="PTHR43537">
    <property type="entry name" value="TRANSCRIPTIONAL REGULATOR, GNTR FAMILY"/>
    <property type="match status" value="1"/>
</dbReference>
<dbReference type="Pfam" id="PF00392">
    <property type="entry name" value="GntR"/>
    <property type="match status" value="1"/>
</dbReference>
<proteinExistence type="predicted"/>
<dbReference type="InterPro" id="IPR000524">
    <property type="entry name" value="Tscrpt_reg_HTH_GntR"/>
</dbReference>
<feature type="domain" description="HTH gntR-type" evidence="5">
    <location>
        <begin position="5"/>
        <end position="73"/>
    </location>
</feature>
<evidence type="ECO:0000256" key="2">
    <source>
        <dbReference type="ARBA" id="ARBA00023125"/>
    </source>
</evidence>
<keyword evidence="3" id="KW-0804">Transcription</keyword>
<dbReference type="InterPro" id="IPR036390">
    <property type="entry name" value="WH_DNA-bd_sf"/>
</dbReference>
<dbReference type="PROSITE" id="PS50949">
    <property type="entry name" value="HTH_GNTR"/>
    <property type="match status" value="1"/>
</dbReference>
<dbReference type="PRINTS" id="PR00035">
    <property type="entry name" value="HTHGNTR"/>
</dbReference>
<sequence>MVTKGPMWVPVMQELLDRIVRGTYPVGSVLPSESQLGIEFDVSRTVLRESVKVLTEKGLVSTWRGRGTIVEAASHWRTFDPDLLAARLRHPGGEDVIRELLILRKGIEPVLASMTALQADDEDRARLQSRFDDLERWKNDPASYVMADGDFHSEIADISKVAIARDLFDLMAEPFNLARRGTALIPGGLQAAHAQHHRVFTCIMARDAAGASAAMYEHMQSAQDRLDQLHWSNDRLSLPDEAPRTRTPRQKS</sequence>
<keyword evidence="1" id="KW-0805">Transcription regulation</keyword>
<evidence type="ECO:0000259" key="5">
    <source>
        <dbReference type="PROSITE" id="PS50949"/>
    </source>
</evidence>
<name>A0A6J7P070_9ZZZZ</name>
<dbReference type="GO" id="GO:0003677">
    <property type="term" value="F:DNA binding"/>
    <property type="evidence" value="ECO:0007669"/>
    <property type="project" value="UniProtKB-KW"/>
</dbReference>
<dbReference type="SUPFAM" id="SSF48008">
    <property type="entry name" value="GntR ligand-binding domain-like"/>
    <property type="match status" value="1"/>
</dbReference>
<dbReference type="InterPro" id="IPR036388">
    <property type="entry name" value="WH-like_DNA-bd_sf"/>
</dbReference>
<dbReference type="SMART" id="SM00345">
    <property type="entry name" value="HTH_GNTR"/>
    <property type="match status" value="1"/>
</dbReference>
<evidence type="ECO:0000256" key="3">
    <source>
        <dbReference type="ARBA" id="ARBA00023163"/>
    </source>
</evidence>
<evidence type="ECO:0000313" key="7">
    <source>
        <dbReference type="EMBL" id="CAB4997865.1"/>
    </source>
</evidence>